<organism evidence="1 2">
    <name type="scientific">Rubrobacter tropicus</name>
    <dbReference type="NCBI Taxonomy" id="2653851"/>
    <lineage>
        <taxon>Bacteria</taxon>
        <taxon>Bacillati</taxon>
        <taxon>Actinomycetota</taxon>
        <taxon>Rubrobacteria</taxon>
        <taxon>Rubrobacterales</taxon>
        <taxon>Rubrobacteraceae</taxon>
        <taxon>Rubrobacter</taxon>
    </lineage>
</organism>
<accession>A0A6G8QG48</accession>
<sequence>MMPAEQTRADLQALWAAIFRLYRGRPAVGTLGAEVVGLALEAEDLITLDPSRARASIERARFLLEDLGEPAASRSRQAQ</sequence>
<dbReference type="AlphaFoldDB" id="A0A6G8QG48"/>
<reference evidence="1 2" key="1">
    <citation type="submission" date="2019-10" db="EMBL/GenBank/DDBJ databases">
        <title>Rubrobacter sp nov SCSIO 52090 isolated from a deep-sea sediment in the South China Sea.</title>
        <authorList>
            <person name="Chen R.W."/>
        </authorList>
    </citation>
    <scope>NUCLEOTIDE SEQUENCE [LARGE SCALE GENOMIC DNA]</scope>
    <source>
        <strain evidence="1 2">SCSIO 52909</strain>
        <plasmid evidence="1 2">unnamed1</plasmid>
    </source>
</reference>
<proteinExistence type="predicted"/>
<geneLocation type="plasmid" evidence="1 2">
    <name>unnamed1</name>
</geneLocation>
<dbReference type="KEGG" id="rub:GBA63_22630"/>
<evidence type="ECO:0000313" key="2">
    <source>
        <dbReference type="Proteomes" id="UP000501452"/>
    </source>
</evidence>
<keyword evidence="1" id="KW-0614">Plasmid</keyword>
<protein>
    <submittedName>
        <fullName evidence="1">Uncharacterized protein</fullName>
    </submittedName>
</protein>
<evidence type="ECO:0000313" key="1">
    <source>
        <dbReference type="EMBL" id="QIN85496.1"/>
    </source>
</evidence>
<dbReference type="EMBL" id="CP045120">
    <property type="protein sequence ID" value="QIN85496.1"/>
    <property type="molecule type" value="Genomic_DNA"/>
</dbReference>
<dbReference type="Proteomes" id="UP000501452">
    <property type="component" value="Plasmid unnamed1"/>
</dbReference>
<name>A0A6G8QG48_9ACTN</name>
<dbReference type="RefSeq" id="WP_166180857.1">
    <property type="nucleotide sequence ID" value="NZ_CP045120.1"/>
</dbReference>
<gene>
    <name evidence="1" type="ORF">GBA63_22630</name>
</gene>
<keyword evidence="2" id="KW-1185">Reference proteome</keyword>